<evidence type="ECO:0000313" key="2">
    <source>
        <dbReference type="Proteomes" id="UP000799291"/>
    </source>
</evidence>
<reference evidence="1" key="1">
    <citation type="journal article" date="2020" name="Stud. Mycol.">
        <title>101 Dothideomycetes genomes: a test case for predicting lifestyles and emergence of pathogens.</title>
        <authorList>
            <person name="Haridas S."/>
            <person name="Albert R."/>
            <person name="Binder M."/>
            <person name="Bloem J."/>
            <person name="Labutti K."/>
            <person name="Salamov A."/>
            <person name="Andreopoulos B."/>
            <person name="Baker S."/>
            <person name="Barry K."/>
            <person name="Bills G."/>
            <person name="Bluhm B."/>
            <person name="Cannon C."/>
            <person name="Castanera R."/>
            <person name="Culley D."/>
            <person name="Daum C."/>
            <person name="Ezra D."/>
            <person name="Gonzalez J."/>
            <person name="Henrissat B."/>
            <person name="Kuo A."/>
            <person name="Liang C."/>
            <person name="Lipzen A."/>
            <person name="Lutzoni F."/>
            <person name="Magnuson J."/>
            <person name="Mondo S."/>
            <person name="Nolan M."/>
            <person name="Ohm R."/>
            <person name="Pangilinan J."/>
            <person name="Park H.-J."/>
            <person name="Ramirez L."/>
            <person name="Alfaro M."/>
            <person name="Sun H."/>
            <person name="Tritt A."/>
            <person name="Yoshinaga Y."/>
            <person name="Zwiers L.-H."/>
            <person name="Turgeon B."/>
            <person name="Goodwin S."/>
            <person name="Spatafora J."/>
            <person name="Crous P."/>
            <person name="Grigoriev I."/>
        </authorList>
    </citation>
    <scope>NUCLEOTIDE SEQUENCE</scope>
    <source>
        <strain evidence="1">CBS 122367</strain>
    </source>
</reference>
<dbReference type="EMBL" id="MU005622">
    <property type="protein sequence ID" value="KAF2677427.1"/>
    <property type="molecule type" value="Genomic_DNA"/>
</dbReference>
<protein>
    <submittedName>
        <fullName evidence="1">Uncharacterized protein</fullName>
    </submittedName>
</protein>
<sequence>MDSADFLIGDKVCILLGCDFPMILRPDPGARHLVVGNSFVSGLEDAKGLLGPLPEDVTCSIESQHSRWIPIFKNGKTDIETEDDPRLPAMDDWECLNPNMLDSNPYGVLQYKNKATREVVKGNPHLTPDALRARGVPIESIFLA</sequence>
<accession>A0A6G1IGR8</accession>
<keyword evidence="2" id="KW-1185">Reference proteome</keyword>
<dbReference type="AlphaFoldDB" id="A0A6G1IGR8"/>
<name>A0A6G1IGR8_9PLEO</name>
<proteinExistence type="predicted"/>
<dbReference type="Proteomes" id="UP000799291">
    <property type="component" value="Unassembled WGS sequence"/>
</dbReference>
<dbReference type="OrthoDB" id="4850726at2759"/>
<gene>
    <name evidence="1" type="ORF">K458DRAFT_409648</name>
</gene>
<organism evidence="1 2">
    <name type="scientific">Lentithecium fluviatile CBS 122367</name>
    <dbReference type="NCBI Taxonomy" id="1168545"/>
    <lineage>
        <taxon>Eukaryota</taxon>
        <taxon>Fungi</taxon>
        <taxon>Dikarya</taxon>
        <taxon>Ascomycota</taxon>
        <taxon>Pezizomycotina</taxon>
        <taxon>Dothideomycetes</taxon>
        <taxon>Pleosporomycetidae</taxon>
        <taxon>Pleosporales</taxon>
        <taxon>Massarineae</taxon>
        <taxon>Lentitheciaceae</taxon>
        <taxon>Lentithecium</taxon>
    </lineage>
</organism>
<evidence type="ECO:0000313" key="1">
    <source>
        <dbReference type="EMBL" id="KAF2677427.1"/>
    </source>
</evidence>